<evidence type="ECO:0000313" key="4">
    <source>
        <dbReference type="RefSeq" id="XP_029636477.1"/>
    </source>
</evidence>
<accession>A0A6P7SDR9</accession>
<organism evidence="3 4">
    <name type="scientific">Octopus sinensis</name>
    <name type="common">East Asian common octopus</name>
    <dbReference type="NCBI Taxonomy" id="2607531"/>
    <lineage>
        <taxon>Eukaryota</taxon>
        <taxon>Metazoa</taxon>
        <taxon>Spiralia</taxon>
        <taxon>Lophotrochozoa</taxon>
        <taxon>Mollusca</taxon>
        <taxon>Cephalopoda</taxon>
        <taxon>Coleoidea</taxon>
        <taxon>Octopodiformes</taxon>
        <taxon>Octopoda</taxon>
        <taxon>Incirrata</taxon>
        <taxon>Octopodidae</taxon>
        <taxon>Octopus</taxon>
    </lineage>
</organism>
<gene>
    <name evidence="4" type="primary">LOC115211878</name>
</gene>
<feature type="transmembrane region" description="Helical" evidence="1">
    <location>
        <begin position="314"/>
        <end position="333"/>
    </location>
</feature>
<feature type="signal peptide" evidence="2">
    <location>
        <begin position="1"/>
        <end position="19"/>
    </location>
</feature>
<keyword evidence="2" id="KW-0732">Signal</keyword>
<feature type="transmembrane region" description="Helical" evidence="1">
    <location>
        <begin position="437"/>
        <end position="458"/>
    </location>
</feature>
<feature type="transmembrane region" description="Helical" evidence="1">
    <location>
        <begin position="282"/>
        <end position="302"/>
    </location>
</feature>
<dbReference type="PANTHER" id="PTHR31061:SF24">
    <property type="entry name" value="LD22376P"/>
    <property type="match status" value="1"/>
</dbReference>
<dbReference type="KEGG" id="osn:115211878"/>
<feature type="transmembrane region" description="Helical" evidence="1">
    <location>
        <begin position="354"/>
        <end position="377"/>
    </location>
</feature>
<feature type="transmembrane region" description="Helical" evidence="1">
    <location>
        <begin position="137"/>
        <end position="158"/>
    </location>
</feature>
<protein>
    <submittedName>
        <fullName evidence="4">Heparan-alpha-glucosaminide N-acetyltransferase</fullName>
    </submittedName>
</protein>
<feature type="transmembrane region" description="Helical" evidence="1">
    <location>
        <begin position="500"/>
        <end position="524"/>
    </location>
</feature>
<dbReference type="PANTHER" id="PTHR31061">
    <property type="entry name" value="LD22376P"/>
    <property type="match status" value="1"/>
</dbReference>
<feature type="transmembrane region" description="Helical" evidence="1">
    <location>
        <begin position="570"/>
        <end position="589"/>
    </location>
</feature>
<dbReference type="Proteomes" id="UP000515154">
    <property type="component" value="Linkage group LG5"/>
</dbReference>
<keyword evidence="1" id="KW-1133">Transmembrane helix</keyword>
<keyword evidence="1" id="KW-0812">Transmembrane</keyword>
<reference evidence="4" key="1">
    <citation type="submission" date="2025-08" db="UniProtKB">
        <authorList>
            <consortium name="RefSeq"/>
        </authorList>
    </citation>
    <scope>IDENTIFICATION</scope>
</reference>
<feature type="transmembrane region" description="Helical" evidence="1">
    <location>
        <begin position="213"/>
        <end position="234"/>
    </location>
</feature>
<keyword evidence="1" id="KW-0472">Membrane</keyword>
<name>A0A6P7SDR9_9MOLL</name>
<proteinExistence type="predicted"/>
<keyword evidence="3" id="KW-1185">Reference proteome</keyword>
<feature type="chain" id="PRO_5028485652" evidence="2">
    <location>
        <begin position="20"/>
        <end position="596"/>
    </location>
</feature>
<feature type="transmembrane region" description="Helical" evidence="1">
    <location>
        <begin position="470"/>
        <end position="488"/>
    </location>
</feature>
<dbReference type="RefSeq" id="XP_029636477.1">
    <property type="nucleotide sequence ID" value="XM_029780617.2"/>
</dbReference>
<sequence length="596" mass="68114">MSVRTLSLLCIICCQCIFAVQDESLEKVSPCRNETLKPKVNTANIMIKSESTTNLSYFSQSSECWKCKLRLKARINPGTTCSLRVDSRWPVHFKVTDEEGDLCQETTFHFKESGIYNLLIYNRTHCSQELTNNPTDILIPIYVSIAVVFVIILLRYAFYFKRSVTFRRIIARFSQEKLIEADLGSPDSINPTDDNESLRSRVLVRERLKSLDAFRGISIVDMIFVNCGGGEYWFFKHSTWNGITFADLVFPWFVFIMGTSMAYSFRSMMRKEIKKHTIIGKIIWRTLVLFFLGIIINTINIHNIELKDIRIPGVLQRIAVTYFVVSIAHMFSARPADSHQFVWWSPIQDIVNYWLDWVVALSLLIIYLCVTFCLPVPGCPTGYLGPGGLSDYGKHKNCTGGAAGYIDRQVFGKSHMYPRGTYREIYHTHQSFDPEGLLGTLTSCVICFLGLQAGKIFLMFRMHSERVKRFCIWGVVIGAIALGLSEASKDEGIIPLNKNLWSVSFIFAAASLAFFVLALCYLAIDVGNIWSGIPFTWAGMNAIALYMGHEIFVCKFPIYWKIESNHVSHYLMNLWGATFWFLIAAFMHYKELYISI</sequence>
<feature type="transmembrane region" description="Helical" evidence="1">
    <location>
        <begin position="240"/>
        <end position="262"/>
    </location>
</feature>
<dbReference type="AlphaFoldDB" id="A0A6P7SDR9"/>
<feature type="transmembrane region" description="Helical" evidence="1">
    <location>
        <begin position="536"/>
        <end position="558"/>
    </location>
</feature>
<evidence type="ECO:0000256" key="2">
    <source>
        <dbReference type="SAM" id="SignalP"/>
    </source>
</evidence>
<evidence type="ECO:0000256" key="1">
    <source>
        <dbReference type="SAM" id="Phobius"/>
    </source>
</evidence>
<evidence type="ECO:0000313" key="3">
    <source>
        <dbReference type="Proteomes" id="UP000515154"/>
    </source>
</evidence>